<proteinExistence type="predicted"/>
<organism evidence="1">
    <name type="scientific">Arundo donax</name>
    <name type="common">Giant reed</name>
    <name type="synonym">Donax arundinaceus</name>
    <dbReference type="NCBI Taxonomy" id="35708"/>
    <lineage>
        <taxon>Eukaryota</taxon>
        <taxon>Viridiplantae</taxon>
        <taxon>Streptophyta</taxon>
        <taxon>Embryophyta</taxon>
        <taxon>Tracheophyta</taxon>
        <taxon>Spermatophyta</taxon>
        <taxon>Magnoliopsida</taxon>
        <taxon>Liliopsida</taxon>
        <taxon>Poales</taxon>
        <taxon>Poaceae</taxon>
        <taxon>PACMAD clade</taxon>
        <taxon>Arundinoideae</taxon>
        <taxon>Arundineae</taxon>
        <taxon>Arundo</taxon>
    </lineage>
</organism>
<dbReference type="EMBL" id="GBRH01275863">
    <property type="protein sequence ID" value="JAD22032.1"/>
    <property type="molecule type" value="Transcribed_RNA"/>
</dbReference>
<dbReference type="AlphaFoldDB" id="A0A0A8YFN3"/>
<reference evidence="1" key="1">
    <citation type="submission" date="2014-09" db="EMBL/GenBank/DDBJ databases">
        <authorList>
            <person name="Magalhaes I.L.F."/>
            <person name="Oliveira U."/>
            <person name="Santos F.R."/>
            <person name="Vidigal T.H.D.A."/>
            <person name="Brescovit A.D."/>
            <person name="Santos A.J."/>
        </authorList>
    </citation>
    <scope>NUCLEOTIDE SEQUENCE</scope>
    <source>
        <tissue evidence="1">Shoot tissue taken approximately 20 cm above the soil surface</tissue>
    </source>
</reference>
<reference evidence="1" key="2">
    <citation type="journal article" date="2015" name="Data Brief">
        <title>Shoot transcriptome of the giant reed, Arundo donax.</title>
        <authorList>
            <person name="Barrero R.A."/>
            <person name="Guerrero F.D."/>
            <person name="Moolhuijzen P."/>
            <person name="Goolsby J.A."/>
            <person name="Tidwell J."/>
            <person name="Bellgard S.E."/>
            <person name="Bellgard M.I."/>
        </authorList>
    </citation>
    <scope>NUCLEOTIDE SEQUENCE</scope>
    <source>
        <tissue evidence="1">Shoot tissue taken approximately 20 cm above the soil surface</tissue>
    </source>
</reference>
<name>A0A0A8YFN3_ARUDO</name>
<sequence length="61" mass="7082">MLSSDPTQVSAPSRQRLATPWNASHQEFSCCIHSHYHGCRHYLLPEQWLSLLFCFLFSQGM</sequence>
<evidence type="ECO:0000313" key="1">
    <source>
        <dbReference type="EMBL" id="JAD22032.1"/>
    </source>
</evidence>
<protein>
    <submittedName>
        <fullName evidence="1">Uncharacterized protein</fullName>
    </submittedName>
</protein>
<accession>A0A0A8YFN3</accession>